<dbReference type="AlphaFoldDB" id="A0A183AJ26"/>
<dbReference type="UniPathway" id="UPA00362"/>
<keyword evidence="8" id="KW-0812">Transmembrane</keyword>
<dbReference type="GO" id="GO:0003860">
    <property type="term" value="F:3-hydroxyisobutyryl-CoA hydrolase activity"/>
    <property type="evidence" value="ECO:0007669"/>
    <property type="project" value="UniProtKB-EC"/>
</dbReference>
<evidence type="ECO:0000256" key="4">
    <source>
        <dbReference type="ARBA" id="ARBA00016714"/>
    </source>
</evidence>
<dbReference type="Pfam" id="PF16113">
    <property type="entry name" value="ECH_2"/>
    <property type="match status" value="2"/>
</dbReference>
<feature type="domain" description="Enoyl-CoA hydratase/isomerase" evidence="9">
    <location>
        <begin position="37"/>
        <end position="217"/>
    </location>
</feature>
<sequence length="371" mass="41646">MRFHGLRRITLTKLVSLSKRCSSSGENSAILAEFKSCGIITLNRPKLHNSLDLHMIRQIYPQLKEWNENPAVRISHIIIEGAGNRSFCAGGDVRAVVEAAQIGDKTSELFFREEYRLNYLIGILQKPYIALLDGITMGGGVGLSVHGRFRVVTEKTLFAMPETAIGLFPDVGGGFFLPRLPCPGLGPFLALTGHRLQGLEVLWAGVATHYKPTAEVNLVGFLLVFICPKPRSTIRIFHKAKHSFQCSMLMQNRSPLPALMIPIIAFVLSGLYMNVSVSNIPIYIQVTLRQLQLGSALSFVDNFKMEFRLSQRFVRGHDFPEGVRAVLVDKDKKPKWIPNSLDQVTLDTVDRYFEPLTDIPEWDDLKWITVL</sequence>
<accession>A0A183AJ26</accession>
<keyword evidence="11" id="KW-1185">Reference proteome</keyword>
<name>A0A183AJ26_9TREM</name>
<evidence type="ECO:0000256" key="8">
    <source>
        <dbReference type="SAM" id="Phobius"/>
    </source>
</evidence>
<evidence type="ECO:0000256" key="5">
    <source>
        <dbReference type="ARBA" id="ARBA00022801"/>
    </source>
</evidence>
<dbReference type="WBParaSite" id="ECPE_0000697501-mRNA-1">
    <property type="protein sequence ID" value="ECPE_0000697501-mRNA-1"/>
    <property type="gene ID" value="ECPE_0000697501"/>
</dbReference>
<dbReference type="Gene3D" id="3.90.226.10">
    <property type="entry name" value="2-enoyl-CoA Hydratase, Chain A, domain 1"/>
    <property type="match status" value="1"/>
</dbReference>
<dbReference type="GO" id="GO:0006574">
    <property type="term" value="P:L-valine catabolic process"/>
    <property type="evidence" value="ECO:0007669"/>
    <property type="project" value="UniProtKB-UniPathway"/>
</dbReference>
<feature type="transmembrane region" description="Helical" evidence="8">
    <location>
        <begin position="256"/>
        <end position="275"/>
    </location>
</feature>
<evidence type="ECO:0000313" key="11">
    <source>
        <dbReference type="Proteomes" id="UP000272942"/>
    </source>
</evidence>
<protein>
    <recommendedName>
        <fullName evidence="4">3-hydroxyisobutyryl-CoA hydrolase, mitochondrial</fullName>
        <ecNumber evidence="3">3.1.2.4</ecNumber>
    </recommendedName>
    <alternativeName>
        <fullName evidence="7">3-hydroxyisobutyryl-coenzyme A hydrolase</fullName>
    </alternativeName>
</protein>
<proteinExistence type="inferred from homology"/>
<dbReference type="Proteomes" id="UP000272942">
    <property type="component" value="Unassembled WGS sequence"/>
</dbReference>
<dbReference type="PANTHER" id="PTHR43176">
    <property type="entry name" value="3-HYDROXYISOBUTYRYL-COA HYDROLASE-RELATED"/>
    <property type="match status" value="1"/>
</dbReference>
<keyword evidence="5" id="KW-0378">Hydrolase</keyword>
<comment type="catalytic activity">
    <reaction evidence="1">
        <text>3-hydroxy-2-methylpropanoyl-CoA + H2O = 3-hydroxy-2-methylpropanoate + CoA + H(+)</text>
        <dbReference type="Rhea" id="RHEA:20888"/>
        <dbReference type="ChEBI" id="CHEBI:11805"/>
        <dbReference type="ChEBI" id="CHEBI:15377"/>
        <dbReference type="ChEBI" id="CHEBI:15378"/>
        <dbReference type="ChEBI" id="CHEBI:57287"/>
        <dbReference type="ChEBI" id="CHEBI:57340"/>
        <dbReference type="EC" id="3.1.2.4"/>
    </reaction>
</comment>
<reference evidence="10 11" key="2">
    <citation type="submission" date="2018-11" db="EMBL/GenBank/DDBJ databases">
        <authorList>
            <consortium name="Pathogen Informatics"/>
        </authorList>
    </citation>
    <scope>NUCLEOTIDE SEQUENCE [LARGE SCALE GENOMIC DNA]</scope>
    <source>
        <strain evidence="10 11">Egypt</strain>
    </source>
</reference>
<gene>
    <name evidence="10" type="ORF">ECPE_LOCUS6961</name>
</gene>
<dbReference type="SUPFAM" id="SSF52096">
    <property type="entry name" value="ClpP/crotonase"/>
    <property type="match status" value="1"/>
</dbReference>
<dbReference type="InterPro" id="IPR045004">
    <property type="entry name" value="ECH_dom"/>
</dbReference>
<dbReference type="EMBL" id="UZAN01044005">
    <property type="protein sequence ID" value="VDP79793.1"/>
    <property type="molecule type" value="Genomic_DNA"/>
</dbReference>
<comment type="function">
    <text evidence="6">Hydrolyzes 3-hydroxyisobutyryl-CoA (HIBYL-CoA), a saline catabolite. Has high activity toward isobutyryl-CoA. Could be an isobutyryl-CoA dehydrogenase that functions in valine catabolism. Also hydrolyzes 3-hydroxypropanoyl-CoA.</text>
</comment>
<reference evidence="12" key="1">
    <citation type="submission" date="2016-06" db="UniProtKB">
        <authorList>
            <consortium name="WormBaseParasite"/>
        </authorList>
    </citation>
    <scope>IDENTIFICATION</scope>
</reference>
<dbReference type="EC" id="3.1.2.4" evidence="3"/>
<evidence type="ECO:0000313" key="10">
    <source>
        <dbReference type="EMBL" id="VDP79793.1"/>
    </source>
</evidence>
<dbReference type="InterPro" id="IPR029045">
    <property type="entry name" value="ClpP/crotonase-like_dom_sf"/>
</dbReference>
<evidence type="ECO:0000256" key="7">
    <source>
        <dbReference type="ARBA" id="ARBA00031181"/>
    </source>
</evidence>
<dbReference type="CDD" id="cd06558">
    <property type="entry name" value="crotonase-like"/>
    <property type="match status" value="1"/>
</dbReference>
<evidence type="ECO:0000313" key="12">
    <source>
        <dbReference type="WBParaSite" id="ECPE_0000697501-mRNA-1"/>
    </source>
</evidence>
<organism evidence="12">
    <name type="scientific">Echinostoma caproni</name>
    <dbReference type="NCBI Taxonomy" id="27848"/>
    <lineage>
        <taxon>Eukaryota</taxon>
        <taxon>Metazoa</taxon>
        <taxon>Spiralia</taxon>
        <taxon>Lophotrochozoa</taxon>
        <taxon>Platyhelminthes</taxon>
        <taxon>Trematoda</taxon>
        <taxon>Digenea</taxon>
        <taxon>Plagiorchiida</taxon>
        <taxon>Echinostomata</taxon>
        <taxon>Echinostomatoidea</taxon>
        <taxon>Echinostomatidae</taxon>
        <taxon>Echinostoma</taxon>
    </lineage>
</organism>
<evidence type="ECO:0000256" key="3">
    <source>
        <dbReference type="ARBA" id="ARBA00011915"/>
    </source>
</evidence>
<evidence type="ECO:0000256" key="6">
    <source>
        <dbReference type="ARBA" id="ARBA00024871"/>
    </source>
</evidence>
<feature type="domain" description="Enoyl-CoA hydratase/isomerase" evidence="9">
    <location>
        <begin position="280"/>
        <end position="353"/>
    </location>
</feature>
<dbReference type="PANTHER" id="PTHR43176:SF3">
    <property type="entry name" value="3-HYDROXYISOBUTYRYL-COA HYDROLASE, MITOCHONDRIAL"/>
    <property type="match status" value="1"/>
</dbReference>
<comment type="similarity">
    <text evidence="2">Belongs to the enoyl-CoA hydratase/isomerase family.</text>
</comment>
<dbReference type="InterPro" id="IPR032259">
    <property type="entry name" value="HIBYL-CoA-H"/>
</dbReference>
<dbReference type="OrthoDB" id="1737613at2759"/>
<evidence type="ECO:0000256" key="2">
    <source>
        <dbReference type="ARBA" id="ARBA00005254"/>
    </source>
</evidence>
<evidence type="ECO:0000256" key="1">
    <source>
        <dbReference type="ARBA" id="ARBA00001709"/>
    </source>
</evidence>
<keyword evidence="8" id="KW-0472">Membrane</keyword>
<evidence type="ECO:0000259" key="9">
    <source>
        <dbReference type="Pfam" id="PF16113"/>
    </source>
</evidence>
<keyword evidence="8" id="KW-1133">Transmembrane helix</keyword>